<dbReference type="EMBL" id="CH476627">
    <property type="protein sequence ID" value="EDO03352.1"/>
    <property type="molecule type" value="Genomic_DNA"/>
</dbReference>
<gene>
    <name evidence="1" type="ORF">SS1G_05833</name>
</gene>
<proteinExistence type="predicted"/>
<dbReference type="KEGG" id="ssl:SS1G_05833"/>
<dbReference type="RefSeq" id="XP_001592911.1">
    <property type="nucleotide sequence ID" value="XM_001592861.1"/>
</dbReference>
<dbReference type="HOGENOM" id="CLU_1993971_0_0_1"/>
<protein>
    <submittedName>
        <fullName evidence="1">Uncharacterized protein</fullName>
    </submittedName>
</protein>
<keyword evidence="2" id="KW-1185">Reference proteome</keyword>
<accession>A7EKI6</accession>
<reference evidence="2" key="1">
    <citation type="journal article" date="2011" name="PLoS Genet.">
        <title>Genomic analysis of the necrotrophic fungal pathogens Sclerotinia sclerotiorum and Botrytis cinerea.</title>
        <authorList>
            <person name="Amselem J."/>
            <person name="Cuomo C.A."/>
            <person name="van Kan J.A."/>
            <person name="Viaud M."/>
            <person name="Benito E.P."/>
            <person name="Couloux A."/>
            <person name="Coutinho P.M."/>
            <person name="de Vries R.P."/>
            <person name="Dyer P.S."/>
            <person name="Fillinger S."/>
            <person name="Fournier E."/>
            <person name="Gout L."/>
            <person name="Hahn M."/>
            <person name="Kohn L."/>
            <person name="Lapalu N."/>
            <person name="Plummer K.M."/>
            <person name="Pradier J.M."/>
            <person name="Quevillon E."/>
            <person name="Sharon A."/>
            <person name="Simon A."/>
            <person name="ten Have A."/>
            <person name="Tudzynski B."/>
            <person name="Tudzynski P."/>
            <person name="Wincker P."/>
            <person name="Andrew M."/>
            <person name="Anthouard V."/>
            <person name="Beever R.E."/>
            <person name="Beffa R."/>
            <person name="Benoit I."/>
            <person name="Bouzid O."/>
            <person name="Brault B."/>
            <person name="Chen Z."/>
            <person name="Choquer M."/>
            <person name="Collemare J."/>
            <person name="Cotton P."/>
            <person name="Danchin E.G."/>
            <person name="Da Silva C."/>
            <person name="Gautier A."/>
            <person name="Giraud C."/>
            <person name="Giraud T."/>
            <person name="Gonzalez C."/>
            <person name="Grossetete S."/>
            <person name="Guldener U."/>
            <person name="Henrissat B."/>
            <person name="Howlett B.J."/>
            <person name="Kodira C."/>
            <person name="Kretschmer M."/>
            <person name="Lappartient A."/>
            <person name="Leroch M."/>
            <person name="Levis C."/>
            <person name="Mauceli E."/>
            <person name="Neuveglise C."/>
            <person name="Oeser B."/>
            <person name="Pearson M."/>
            <person name="Poulain J."/>
            <person name="Poussereau N."/>
            <person name="Quesneville H."/>
            <person name="Rascle C."/>
            <person name="Schumacher J."/>
            <person name="Segurens B."/>
            <person name="Sexton A."/>
            <person name="Silva E."/>
            <person name="Sirven C."/>
            <person name="Soanes D.M."/>
            <person name="Talbot N.J."/>
            <person name="Templeton M."/>
            <person name="Yandava C."/>
            <person name="Yarden O."/>
            <person name="Zeng Q."/>
            <person name="Rollins J.A."/>
            <person name="Lebrun M.H."/>
            <person name="Dickman M."/>
        </authorList>
    </citation>
    <scope>NUCLEOTIDE SEQUENCE [LARGE SCALE GENOMIC DNA]</scope>
    <source>
        <strain evidence="2">ATCC 18683 / 1980 / Ss-1</strain>
    </source>
</reference>
<sequence length="125" mass="14088">MPSPHTNRRESGPAEGSHNGIFEISAKHGAFLDIHVPVVSCLRLNAHQRRRAVNICLFASFCRQRQSVTHMSAGFNAMKKFSAALQISRHNTIAICNYRLLQRLGLDPSILFTMERWSTRTTPEA</sequence>
<organism evidence="1 2">
    <name type="scientific">Sclerotinia sclerotiorum (strain ATCC 18683 / 1980 / Ss-1)</name>
    <name type="common">White mold</name>
    <name type="synonym">Whetzelinia sclerotiorum</name>
    <dbReference type="NCBI Taxonomy" id="665079"/>
    <lineage>
        <taxon>Eukaryota</taxon>
        <taxon>Fungi</taxon>
        <taxon>Dikarya</taxon>
        <taxon>Ascomycota</taxon>
        <taxon>Pezizomycotina</taxon>
        <taxon>Leotiomycetes</taxon>
        <taxon>Helotiales</taxon>
        <taxon>Sclerotiniaceae</taxon>
        <taxon>Sclerotinia</taxon>
    </lineage>
</organism>
<evidence type="ECO:0000313" key="2">
    <source>
        <dbReference type="Proteomes" id="UP000001312"/>
    </source>
</evidence>
<evidence type="ECO:0000313" key="1">
    <source>
        <dbReference type="EMBL" id="EDO03352.1"/>
    </source>
</evidence>
<dbReference type="Proteomes" id="UP000001312">
    <property type="component" value="Unassembled WGS sequence"/>
</dbReference>
<dbReference type="InParanoid" id="A7EKI6"/>
<dbReference type="AlphaFoldDB" id="A7EKI6"/>
<dbReference type="GeneID" id="5489285"/>
<name>A7EKI6_SCLS1</name>